<reference evidence="5" key="1">
    <citation type="submission" date="2022-06" db="EMBL/GenBank/DDBJ databases">
        <title>Isolation and Genomics of Futiania mangrovii gen. nov., sp. nov., a Rare and Metabolically-versatile member in the Class Alphaproteobacteria.</title>
        <authorList>
            <person name="Liu L."/>
            <person name="Huang W.-C."/>
            <person name="Pan J."/>
            <person name="Li J."/>
            <person name="Huang Y."/>
            <person name="Du H."/>
            <person name="Liu Y."/>
            <person name="Li M."/>
        </authorList>
    </citation>
    <scope>NUCLEOTIDE SEQUENCE</scope>
    <source>
        <strain evidence="5">FT118</strain>
    </source>
</reference>
<dbReference type="AlphaFoldDB" id="A0A9J6PCV3"/>
<evidence type="ECO:0000256" key="3">
    <source>
        <dbReference type="ARBA" id="ARBA00023002"/>
    </source>
</evidence>
<organism evidence="5 6">
    <name type="scientific">Futiania mangrovi</name>
    <dbReference type="NCBI Taxonomy" id="2959716"/>
    <lineage>
        <taxon>Bacteria</taxon>
        <taxon>Pseudomonadati</taxon>
        <taxon>Pseudomonadota</taxon>
        <taxon>Alphaproteobacteria</taxon>
        <taxon>Futianiales</taxon>
        <taxon>Futianiaceae</taxon>
        <taxon>Futiania</taxon>
    </lineage>
</organism>
<evidence type="ECO:0000313" key="6">
    <source>
        <dbReference type="Proteomes" id="UP001055804"/>
    </source>
</evidence>
<dbReference type="RefSeq" id="WP_269331435.1">
    <property type="nucleotide sequence ID" value="NZ_JAMZFT010000001.1"/>
</dbReference>
<dbReference type="PRINTS" id="PR00368">
    <property type="entry name" value="FADPNR"/>
</dbReference>
<dbReference type="InterPro" id="IPR036188">
    <property type="entry name" value="FAD/NAD-bd_sf"/>
</dbReference>
<dbReference type="Pfam" id="PF07992">
    <property type="entry name" value="Pyr_redox_2"/>
    <property type="match status" value="1"/>
</dbReference>
<keyword evidence="2" id="KW-0285">Flavoprotein</keyword>
<feature type="domain" description="FAD/NAD(P)-binding" evidence="4">
    <location>
        <begin position="5"/>
        <end position="292"/>
    </location>
</feature>
<dbReference type="InterPro" id="IPR050097">
    <property type="entry name" value="Ferredoxin-NADP_redctase_2"/>
</dbReference>
<protein>
    <recommendedName>
        <fullName evidence="1">Thioredoxin reductase</fullName>
    </recommendedName>
</protein>
<sequence>MSNRFDIAVIGGGIAGLTAAHHAALGGGSVVHVRGEDFPGGLVSNVGRIEGFPSGGRDVSGADLALGIAEANKALGVEELAENATAVAKAGRGFSIETGQGTIRAGQVIAATGARLKTLDVPGAAALEGKGVSQCAWCDGALNRGRDVVVLGAGDAALEAALYLAPLARKVTVVTHGEGVRGRQAYVTRLADHENVDFRWACEVTEIVGGNGVEAVRLSDTDTGETEDLPCYGVFVFIGQVPNSGLFAGLAECDGEGRILTDTSMETACEGLFAAGAVRAGYGGRLVHAVGEAATAAMAAAARCDD</sequence>
<keyword evidence="6" id="KW-1185">Reference proteome</keyword>
<proteinExistence type="predicted"/>
<accession>A0A9J6PCV3</accession>
<comment type="caution">
    <text evidence="5">The sequence shown here is derived from an EMBL/GenBank/DDBJ whole genome shotgun (WGS) entry which is preliminary data.</text>
</comment>
<evidence type="ECO:0000259" key="4">
    <source>
        <dbReference type="Pfam" id="PF07992"/>
    </source>
</evidence>
<evidence type="ECO:0000256" key="2">
    <source>
        <dbReference type="ARBA" id="ARBA00022630"/>
    </source>
</evidence>
<evidence type="ECO:0000256" key="1">
    <source>
        <dbReference type="ARBA" id="ARBA00018719"/>
    </source>
</evidence>
<dbReference type="Proteomes" id="UP001055804">
    <property type="component" value="Unassembled WGS sequence"/>
</dbReference>
<dbReference type="Gene3D" id="3.50.50.60">
    <property type="entry name" value="FAD/NAD(P)-binding domain"/>
    <property type="match status" value="2"/>
</dbReference>
<dbReference type="PRINTS" id="PR00469">
    <property type="entry name" value="PNDRDTASEII"/>
</dbReference>
<dbReference type="PANTHER" id="PTHR48105">
    <property type="entry name" value="THIOREDOXIN REDUCTASE 1-RELATED-RELATED"/>
    <property type="match status" value="1"/>
</dbReference>
<dbReference type="SUPFAM" id="SSF51905">
    <property type="entry name" value="FAD/NAD(P)-binding domain"/>
    <property type="match status" value="1"/>
</dbReference>
<evidence type="ECO:0000313" key="5">
    <source>
        <dbReference type="EMBL" id="MCP1335491.1"/>
    </source>
</evidence>
<dbReference type="GO" id="GO:0016491">
    <property type="term" value="F:oxidoreductase activity"/>
    <property type="evidence" value="ECO:0007669"/>
    <property type="project" value="UniProtKB-KW"/>
</dbReference>
<gene>
    <name evidence="5" type="ORF">NJQ99_03620</name>
</gene>
<keyword evidence="3" id="KW-0560">Oxidoreductase</keyword>
<dbReference type="InterPro" id="IPR023753">
    <property type="entry name" value="FAD/NAD-binding_dom"/>
</dbReference>
<name>A0A9J6PCV3_9PROT</name>
<dbReference type="EMBL" id="JAMZFT010000001">
    <property type="protein sequence ID" value="MCP1335491.1"/>
    <property type="molecule type" value="Genomic_DNA"/>
</dbReference>